<reference evidence="2" key="1">
    <citation type="journal article" date="2019" name="Int. J. Syst. Evol. Microbiol.">
        <title>The Global Catalogue of Microorganisms (GCM) 10K type strain sequencing project: providing services to taxonomists for standard genome sequencing and annotation.</title>
        <authorList>
            <consortium name="The Broad Institute Genomics Platform"/>
            <consortium name="The Broad Institute Genome Sequencing Center for Infectious Disease"/>
            <person name="Wu L."/>
            <person name="Ma J."/>
        </authorList>
    </citation>
    <scope>NUCLEOTIDE SEQUENCE [LARGE SCALE GENOMIC DNA]</scope>
    <source>
        <strain evidence="2">CGMCC 1.16305</strain>
    </source>
</reference>
<dbReference type="RefSeq" id="WP_380966874.1">
    <property type="nucleotide sequence ID" value="NZ_JBHTCO010000017.1"/>
</dbReference>
<keyword evidence="2" id="KW-1185">Reference proteome</keyword>
<dbReference type="EMBL" id="JBHTCO010000017">
    <property type="protein sequence ID" value="MFC7393988.1"/>
    <property type="molecule type" value="Genomic_DNA"/>
</dbReference>
<evidence type="ECO:0000313" key="2">
    <source>
        <dbReference type="Proteomes" id="UP001596505"/>
    </source>
</evidence>
<name>A0ABW2PXA1_9BACL</name>
<protein>
    <submittedName>
        <fullName evidence="1">Uncharacterized protein</fullName>
    </submittedName>
</protein>
<evidence type="ECO:0000313" key="1">
    <source>
        <dbReference type="EMBL" id="MFC7393988.1"/>
    </source>
</evidence>
<gene>
    <name evidence="1" type="ORF">ACFQRG_13585</name>
</gene>
<dbReference type="Proteomes" id="UP001596505">
    <property type="component" value="Unassembled WGS sequence"/>
</dbReference>
<accession>A0ABW2PXA1</accession>
<proteinExistence type="predicted"/>
<sequence>MKKVLVSALFLALVILVISLEFGFKSVYEDSWHYSKTINYTEKSKWSTLLSAPAAADLNGSKKGNWIQYSDKQYFRMVGTTFQTKHVIKFYKDKAHKRKIETQTYLTNDNGGPKI</sequence>
<organism evidence="1 2">
    <name type="scientific">Scopulibacillus cellulosilyticus</name>
    <dbReference type="NCBI Taxonomy" id="2665665"/>
    <lineage>
        <taxon>Bacteria</taxon>
        <taxon>Bacillati</taxon>
        <taxon>Bacillota</taxon>
        <taxon>Bacilli</taxon>
        <taxon>Bacillales</taxon>
        <taxon>Sporolactobacillaceae</taxon>
        <taxon>Scopulibacillus</taxon>
    </lineage>
</organism>
<comment type="caution">
    <text evidence="1">The sequence shown here is derived from an EMBL/GenBank/DDBJ whole genome shotgun (WGS) entry which is preliminary data.</text>
</comment>